<dbReference type="OrthoDB" id="447874at2759"/>
<feature type="coiled-coil region" evidence="6">
    <location>
        <begin position="939"/>
        <end position="966"/>
    </location>
</feature>
<dbReference type="AlphaFoldDB" id="A0A812TLJ4"/>
<evidence type="ECO:0000313" key="10">
    <source>
        <dbReference type="Proteomes" id="UP000649617"/>
    </source>
</evidence>
<reference evidence="9" key="1">
    <citation type="submission" date="2021-02" db="EMBL/GenBank/DDBJ databases">
        <authorList>
            <person name="Dougan E. K."/>
            <person name="Rhodes N."/>
            <person name="Thang M."/>
            <person name="Chan C."/>
        </authorList>
    </citation>
    <scope>NUCLEOTIDE SEQUENCE</scope>
</reference>
<dbReference type="InterPro" id="IPR050416">
    <property type="entry name" value="FAD-linked_Oxidoreductase"/>
</dbReference>
<evidence type="ECO:0000259" key="8">
    <source>
        <dbReference type="PROSITE" id="PS51387"/>
    </source>
</evidence>
<dbReference type="InterPro" id="IPR016166">
    <property type="entry name" value="FAD-bd_PCMH"/>
</dbReference>
<dbReference type="Proteomes" id="UP000649617">
    <property type="component" value="Unassembled WGS sequence"/>
</dbReference>
<dbReference type="PANTHER" id="PTHR42973:SF39">
    <property type="entry name" value="FAD-BINDING PCMH-TYPE DOMAIN-CONTAINING PROTEIN"/>
    <property type="match status" value="1"/>
</dbReference>
<feature type="domain" description="FAD-binding PCMH-type" evidence="8">
    <location>
        <begin position="123"/>
        <end position="294"/>
    </location>
</feature>
<keyword evidence="6" id="KW-0175">Coiled coil</keyword>
<evidence type="ECO:0000256" key="4">
    <source>
        <dbReference type="ARBA" id="ARBA00022827"/>
    </source>
</evidence>
<dbReference type="GO" id="GO:0016491">
    <property type="term" value="F:oxidoreductase activity"/>
    <property type="evidence" value="ECO:0007669"/>
    <property type="project" value="UniProtKB-KW"/>
</dbReference>
<keyword evidence="10" id="KW-1185">Reference proteome</keyword>
<comment type="cofactor">
    <cofactor evidence="1">
        <name>FAD</name>
        <dbReference type="ChEBI" id="CHEBI:57692"/>
    </cofactor>
</comment>
<evidence type="ECO:0000256" key="2">
    <source>
        <dbReference type="ARBA" id="ARBA00005466"/>
    </source>
</evidence>
<evidence type="ECO:0000313" key="9">
    <source>
        <dbReference type="EMBL" id="CAE7530830.1"/>
    </source>
</evidence>
<dbReference type="InterPro" id="IPR016164">
    <property type="entry name" value="FAD-linked_Oxase-like_C"/>
</dbReference>
<dbReference type="PANTHER" id="PTHR42973">
    <property type="entry name" value="BINDING OXIDOREDUCTASE, PUTATIVE (AFU_ORTHOLOGUE AFUA_1G17690)-RELATED"/>
    <property type="match status" value="1"/>
</dbReference>
<evidence type="ECO:0000256" key="7">
    <source>
        <dbReference type="SAM" id="MobiDB-lite"/>
    </source>
</evidence>
<evidence type="ECO:0000256" key="3">
    <source>
        <dbReference type="ARBA" id="ARBA00022630"/>
    </source>
</evidence>
<comment type="similarity">
    <text evidence="2">Belongs to the oxygen-dependent FAD-linked oxidoreductase family.</text>
</comment>
<sequence>MAHLTPYIPCIHFRADCKMQSLQGRFVGVLMSLGACVYAKGDLDTTCSESRVSARGNALMQLDRYGRTVFGPHEERVAVASFITPEDAFALKRRLSQNATVFHADDVPALEEANAQLLLQPLVKQVPSMIVHVATADDLLEVLRFCFPRRLRPVIVATGHDWNGRSSGAGAVRIATPKLCWVHAEGDSARVGAGCTWGHIWKELEPLGHIGVGGALGTVSIGGSLQGGGHGGLSRQHGLIADQLLAAKVALANGSGVVLADADGPHADLFRALRGGGGGTYGAVVEFTIRIHPFPKNYSVSIVSVPVRSNDNKPDARAMTKRFFHNASGWAQVPDSWAGWHEVNSDHDGEKWSGSLAAWLFHWGQRPEEACLSHGCPVAMSEYFNFVGQWPVEGNLHMQIQSYMPTRIKPSMLKNSFLSNSFVSLADLEDEEKAGNLTDLVIDSALKALDRKEVIHWTYNDVLGGQVPTHGQDTVISPGFRTAIFEVCVGKEWKESDNDQQISQVVPIVDRLYGLGLGSGMSYYNEVTRWRGLHDVDDWKYRFWGKDTYNFLHRVKRTYDPCNILWVDRGVGCWILVICKTCLDMHTEQTIAELKEELHESALLGVEEKRASATSSEGGIPGGLRKKAMAAQFDEDLDEFMRENAQLKDQVSRAERSKRELEEKLRELEMAKPIPLASPPAGQAKVGLQVQHKAREINWEKVREELKQEVEAEKLQVAALKEDIRKFRKQASKSEERIYHELQEEKASRIGELQEAQRNHEKEMKRLRKDLEAARFQLLATNFRASPSLAPPSPGGERLNSILSARSDDEPSPFDFDTGTGDASLADELAGHFQWPLDQEALHFRLPEEVNELRIELRQMQTLQEGSAEVEAALFAANERLTAQAQEMHILHREYEGFQEESARRTQDSAMPVEAAAAPESLPIIDDRRLVEEMQSDVRKHKQDEMSSLHEAVNEKEAELEELQRQMLPYGGTKQILQSVKELSVVKAELEFIKKEANDAQQWKAEVSELKSLHMGQESSVRSRDDLTREFSELQMQTAALRERHATMLCEQAELSRTQSQMAAAVNQAKPAPKQDGFSSMPKAQHRFGREEADVLKTLAALRFVDAHLYP</sequence>
<evidence type="ECO:0000256" key="5">
    <source>
        <dbReference type="ARBA" id="ARBA00023002"/>
    </source>
</evidence>
<dbReference type="InterPro" id="IPR016169">
    <property type="entry name" value="FAD-bd_PCMH_sub2"/>
</dbReference>
<keyword evidence="3" id="KW-0285">Flavoprotein</keyword>
<dbReference type="Gene3D" id="3.30.465.10">
    <property type="match status" value="1"/>
</dbReference>
<feature type="region of interest" description="Disordered" evidence="7">
    <location>
        <begin position="785"/>
        <end position="812"/>
    </location>
</feature>
<keyword evidence="4" id="KW-0274">FAD</keyword>
<organism evidence="9 10">
    <name type="scientific">Symbiodinium pilosum</name>
    <name type="common">Dinoflagellate</name>
    <dbReference type="NCBI Taxonomy" id="2952"/>
    <lineage>
        <taxon>Eukaryota</taxon>
        <taxon>Sar</taxon>
        <taxon>Alveolata</taxon>
        <taxon>Dinophyceae</taxon>
        <taxon>Suessiales</taxon>
        <taxon>Symbiodiniaceae</taxon>
        <taxon>Symbiodinium</taxon>
    </lineage>
</organism>
<dbReference type="SUPFAM" id="SSF56176">
    <property type="entry name" value="FAD-binding/transporter-associated domain-like"/>
    <property type="match status" value="1"/>
</dbReference>
<accession>A0A812TLJ4</accession>
<dbReference type="InterPro" id="IPR036318">
    <property type="entry name" value="FAD-bd_PCMH-like_sf"/>
</dbReference>
<dbReference type="Pfam" id="PF01565">
    <property type="entry name" value="FAD_binding_4"/>
    <property type="match status" value="1"/>
</dbReference>
<dbReference type="PROSITE" id="PS51387">
    <property type="entry name" value="FAD_PCMH"/>
    <property type="match status" value="1"/>
</dbReference>
<gene>
    <name evidence="9" type="ORF">SPIL2461_LOCUS13982</name>
</gene>
<comment type="caution">
    <text evidence="9">The sequence shown here is derived from an EMBL/GenBank/DDBJ whole genome shotgun (WGS) entry which is preliminary data.</text>
</comment>
<dbReference type="EMBL" id="CAJNIZ010031480">
    <property type="protein sequence ID" value="CAE7530830.1"/>
    <property type="molecule type" value="Genomic_DNA"/>
</dbReference>
<feature type="coiled-coil region" evidence="6">
    <location>
        <begin position="696"/>
        <end position="777"/>
    </location>
</feature>
<dbReference type="InterPro" id="IPR006094">
    <property type="entry name" value="Oxid_FAD_bind_N"/>
</dbReference>
<feature type="coiled-coil region" evidence="6">
    <location>
        <begin position="630"/>
        <end position="671"/>
    </location>
</feature>
<proteinExistence type="inferred from homology"/>
<evidence type="ECO:0000256" key="6">
    <source>
        <dbReference type="SAM" id="Coils"/>
    </source>
</evidence>
<evidence type="ECO:0000256" key="1">
    <source>
        <dbReference type="ARBA" id="ARBA00001974"/>
    </source>
</evidence>
<protein>
    <recommendedName>
        <fullName evidence="8">FAD-binding PCMH-type domain-containing protein</fullName>
    </recommendedName>
</protein>
<keyword evidence="5" id="KW-0560">Oxidoreductase</keyword>
<dbReference type="SUPFAM" id="SSF55103">
    <property type="entry name" value="FAD-linked oxidases, C-terminal domain"/>
    <property type="match status" value="1"/>
</dbReference>
<name>A0A812TLJ4_SYMPI</name>
<dbReference type="GO" id="GO:0071949">
    <property type="term" value="F:FAD binding"/>
    <property type="evidence" value="ECO:0007669"/>
    <property type="project" value="InterPro"/>
</dbReference>
<feature type="coiled-coil region" evidence="6">
    <location>
        <begin position="993"/>
        <end position="1044"/>
    </location>
</feature>